<feature type="transmembrane region" description="Helical" evidence="1">
    <location>
        <begin position="135"/>
        <end position="154"/>
    </location>
</feature>
<name>A0A2M9XEK5_9LEPT</name>
<keyword evidence="1" id="KW-0472">Membrane</keyword>
<keyword evidence="3" id="KW-1185">Reference proteome</keyword>
<comment type="caution">
    <text evidence="2">The sequence shown here is derived from an EMBL/GenBank/DDBJ whole genome shotgun (WGS) entry which is preliminary data.</text>
</comment>
<organism evidence="2 3">
    <name type="scientific">Leptospira hartskeerlii</name>
    <dbReference type="NCBI Taxonomy" id="2023177"/>
    <lineage>
        <taxon>Bacteria</taxon>
        <taxon>Pseudomonadati</taxon>
        <taxon>Spirochaetota</taxon>
        <taxon>Spirochaetia</taxon>
        <taxon>Leptospirales</taxon>
        <taxon>Leptospiraceae</taxon>
        <taxon>Leptospira</taxon>
    </lineage>
</organism>
<dbReference type="AlphaFoldDB" id="A0A2M9XEK5"/>
<keyword evidence="1" id="KW-0812">Transmembrane</keyword>
<evidence type="ECO:0000313" key="2">
    <source>
        <dbReference type="EMBL" id="PJZ26012.1"/>
    </source>
</evidence>
<gene>
    <name evidence="2" type="ORF">CH357_05775</name>
</gene>
<feature type="transmembrane region" description="Helical" evidence="1">
    <location>
        <begin position="105"/>
        <end position="123"/>
    </location>
</feature>
<accession>A0A2M9XEK5</accession>
<evidence type="ECO:0008006" key="4">
    <source>
        <dbReference type="Google" id="ProtNLM"/>
    </source>
</evidence>
<dbReference type="Proteomes" id="UP000232196">
    <property type="component" value="Unassembled WGS sequence"/>
</dbReference>
<evidence type="ECO:0000256" key="1">
    <source>
        <dbReference type="SAM" id="Phobius"/>
    </source>
</evidence>
<reference evidence="2 3" key="1">
    <citation type="submission" date="2017-07" db="EMBL/GenBank/DDBJ databases">
        <title>Leptospira spp. isolated from tropical soils.</title>
        <authorList>
            <person name="Thibeaux R."/>
            <person name="Iraola G."/>
            <person name="Ferres I."/>
            <person name="Bierque E."/>
            <person name="Girault D."/>
            <person name="Soupe-Gilbert M.-E."/>
            <person name="Picardeau M."/>
            <person name="Goarant C."/>
        </authorList>
    </citation>
    <scope>NUCLEOTIDE SEQUENCE [LARGE SCALE GENOMIC DNA]</scope>
    <source>
        <strain evidence="2 3">MCA1-C-A1</strain>
    </source>
</reference>
<keyword evidence="1" id="KW-1133">Transmembrane helix</keyword>
<dbReference type="InterPro" id="IPR021215">
    <property type="entry name" value="DUF2752"/>
</dbReference>
<feature type="transmembrane region" description="Helical" evidence="1">
    <location>
        <begin position="35"/>
        <end position="56"/>
    </location>
</feature>
<dbReference type="EMBL" id="NPDN01000003">
    <property type="protein sequence ID" value="PJZ26012.1"/>
    <property type="molecule type" value="Genomic_DNA"/>
</dbReference>
<evidence type="ECO:0000313" key="3">
    <source>
        <dbReference type="Proteomes" id="UP000232196"/>
    </source>
</evidence>
<dbReference type="Pfam" id="PF10825">
    <property type="entry name" value="DUF2752"/>
    <property type="match status" value="1"/>
</dbReference>
<proteinExistence type="predicted"/>
<sequence>MQNMWDQLQNQLEKFLILEAEPVSGSASNSMFRSFLPLIFSSIVFLLITIAISFLLPLDSESEHWFTICWWKHLTGWDCPGCGLTRSVICFFRGDFSQSWEYHPFGIPVSILGFSGLIVRWNFGKQVWRKILENRFTEFFAYLGVISIFVWYYIKHFY</sequence>
<protein>
    <recommendedName>
        <fullName evidence="4">DUF2752 domain-containing protein</fullName>
    </recommendedName>
</protein>
<dbReference type="OrthoDB" id="9815897at2"/>